<dbReference type="OrthoDB" id="10647120at2759"/>
<evidence type="ECO:0000313" key="3">
    <source>
        <dbReference type="EMBL" id="KAE8341307.1"/>
    </source>
</evidence>
<feature type="region of interest" description="Disordered" evidence="1">
    <location>
        <begin position="89"/>
        <end position="136"/>
    </location>
</feature>
<sequence length="215" mass="24154">MPFTLEPAHLWMAVVIILTWNLGNHQNPVIKVFNDWLGARLQLLLEALWPLPEGGSRRPDQITREELKEMLREVLREVDVERQERVGEEREVVAEEVAEQVAEENVGDEPERVGERREEVVRSDSSGKGSPANSRNIFHRLLGAQRLWRAPRRRGDLESGLFYRGRSRTPRPAARQPLTQALQPDARGGPAAGDLNVLTTSLLPSLVGDPTSGQP</sequence>
<evidence type="ECO:0000256" key="1">
    <source>
        <dbReference type="SAM" id="MobiDB-lite"/>
    </source>
</evidence>
<accession>A0A5N6Y753</accession>
<evidence type="ECO:0000256" key="2">
    <source>
        <dbReference type="SAM" id="SignalP"/>
    </source>
</evidence>
<name>A0A5N6Y753_9EURO</name>
<dbReference type="EMBL" id="ML737141">
    <property type="protein sequence ID" value="KAE8341307.1"/>
    <property type="molecule type" value="Genomic_DNA"/>
</dbReference>
<feature type="chain" id="PRO_5024842229" evidence="2">
    <location>
        <begin position="27"/>
        <end position="215"/>
    </location>
</feature>
<feature type="compositionally biased region" description="Basic and acidic residues" evidence="1">
    <location>
        <begin position="109"/>
        <end position="122"/>
    </location>
</feature>
<proteinExistence type="predicted"/>
<dbReference type="AlphaFoldDB" id="A0A5N6Y753"/>
<feature type="region of interest" description="Disordered" evidence="1">
    <location>
        <begin position="159"/>
        <end position="196"/>
    </location>
</feature>
<dbReference type="Proteomes" id="UP000325558">
    <property type="component" value="Unassembled WGS sequence"/>
</dbReference>
<feature type="signal peptide" evidence="2">
    <location>
        <begin position="1"/>
        <end position="26"/>
    </location>
</feature>
<protein>
    <submittedName>
        <fullName evidence="3">Uncharacterized protein</fullName>
    </submittedName>
</protein>
<keyword evidence="2" id="KW-0732">Signal</keyword>
<feature type="compositionally biased region" description="Acidic residues" evidence="1">
    <location>
        <begin position="94"/>
        <end position="108"/>
    </location>
</feature>
<reference evidence="3" key="1">
    <citation type="submission" date="2019-04" db="EMBL/GenBank/DDBJ databases">
        <title>Friends and foes A comparative genomics study of 23 Aspergillus species from section Flavi.</title>
        <authorList>
            <consortium name="DOE Joint Genome Institute"/>
            <person name="Kjaerbolling I."/>
            <person name="Vesth T."/>
            <person name="Frisvad J.C."/>
            <person name="Nybo J.L."/>
            <person name="Theobald S."/>
            <person name="Kildgaard S."/>
            <person name="Isbrandt T."/>
            <person name="Kuo A."/>
            <person name="Sato A."/>
            <person name="Lyhne E.K."/>
            <person name="Kogle M.E."/>
            <person name="Wiebenga A."/>
            <person name="Kun R.S."/>
            <person name="Lubbers R.J."/>
            <person name="Makela M.R."/>
            <person name="Barry K."/>
            <person name="Chovatia M."/>
            <person name="Clum A."/>
            <person name="Daum C."/>
            <person name="Haridas S."/>
            <person name="He G."/>
            <person name="LaButti K."/>
            <person name="Lipzen A."/>
            <person name="Mondo S."/>
            <person name="Riley R."/>
            <person name="Salamov A."/>
            <person name="Simmons B.A."/>
            <person name="Magnuson J.K."/>
            <person name="Henrissat B."/>
            <person name="Mortensen U.H."/>
            <person name="Larsen T.O."/>
            <person name="Devries R.P."/>
            <person name="Grigoriev I.V."/>
            <person name="Machida M."/>
            <person name="Baker S.E."/>
            <person name="Andersen M.R."/>
        </authorList>
    </citation>
    <scope>NUCLEOTIDE SEQUENCE</scope>
    <source>
        <strain evidence="3">CBS 117612</strain>
    </source>
</reference>
<organism evidence="3">
    <name type="scientific">Aspergillus arachidicola</name>
    <dbReference type="NCBI Taxonomy" id="656916"/>
    <lineage>
        <taxon>Eukaryota</taxon>
        <taxon>Fungi</taxon>
        <taxon>Dikarya</taxon>
        <taxon>Ascomycota</taxon>
        <taxon>Pezizomycotina</taxon>
        <taxon>Eurotiomycetes</taxon>
        <taxon>Eurotiomycetidae</taxon>
        <taxon>Eurotiales</taxon>
        <taxon>Aspergillaceae</taxon>
        <taxon>Aspergillus</taxon>
        <taxon>Aspergillus subgen. Circumdati</taxon>
    </lineage>
</organism>
<gene>
    <name evidence="3" type="ORF">BDV24DRAFT_163437</name>
</gene>